<feature type="binding site" evidence="12">
    <location>
        <position position="200"/>
    </location>
    <ligand>
        <name>Zn(2+)</name>
        <dbReference type="ChEBI" id="CHEBI:29105"/>
        <note>catalytic</note>
    </ligand>
</feature>
<comment type="similarity">
    <text evidence="2 12">Belongs to the peptidase M48B family.</text>
</comment>
<evidence type="ECO:0000313" key="15">
    <source>
        <dbReference type="EMBL" id="MCJ1959238.1"/>
    </source>
</evidence>
<evidence type="ECO:0000256" key="7">
    <source>
        <dbReference type="ARBA" id="ARBA00022801"/>
    </source>
</evidence>
<keyword evidence="11 12" id="KW-0472">Membrane</keyword>
<evidence type="ECO:0000256" key="2">
    <source>
        <dbReference type="ARBA" id="ARBA00009779"/>
    </source>
</evidence>
<keyword evidence="6 12" id="KW-0479">Metal-binding</keyword>
<dbReference type="HAMAP" id="MF_00188">
    <property type="entry name" value="Pept_M48_protease_HtpX"/>
    <property type="match status" value="1"/>
</dbReference>
<dbReference type="Gene3D" id="3.30.2010.10">
    <property type="entry name" value="Metalloproteases ('zincins'), catalytic domain"/>
    <property type="match status" value="1"/>
</dbReference>
<keyword evidence="3 12" id="KW-1003">Cell membrane</keyword>
<keyword evidence="5 12" id="KW-0812">Transmembrane</keyword>
<dbReference type="Proteomes" id="UP001162802">
    <property type="component" value="Unassembled WGS sequence"/>
</dbReference>
<proteinExistence type="inferred from homology"/>
<evidence type="ECO:0000313" key="16">
    <source>
        <dbReference type="Proteomes" id="UP001162802"/>
    </source>
</evidence>
<dbReference type="PANTHER" id="PTHR43221:SF1">
    <property type="entry name" value="PROTEASE HTPX"/>
    <property type="match status" value="1"/>
</dbReference>
<evidence type="ECO:0000259" key="14">
    <source>
        <dbReference type="Pfam" id="PF01435"/>
    </source>
</evidence>
<evidence type="ECO:0000256" key="5">
    <source>
        <dbReference type="ARBA" id="ARBA00022692"/>
    </source>
</evidence>
<feature type="transmembrane region" description="Helical" evidence="12">
    <location>
        <begin position="175"/>
        <end position="195"/>
    </location>
</feature>
<keyword evidence="7 12" id="KW-0378">Hydrolase</keyword>
<feature type="domain" description="Peptidase M48" evidence="14">
    <location>
        <begin position="67"/>
        <end position="272"/>
    </location>
</feature>
<dbReference type="GO" id="GO:0008237">
    <property type="term" value="F:metallopeptidase activity"/>
    <property type="evidence" value="ECO:0007669"/>
    <property type="project" value="UniProtKB-KW"/>
</dbReference>
<feature type="transmembrane region" description="Helical" evidence="12">
    <location>
        <begin position="141"/>
        <end position="163"/>
    </location>
</feature>
<keyword evidence="10 12" id="KW-0482">Metalloprotease</keyword>
<comment type="subcellular location">
    <subcellularLocation>
        <location evidence="1 12">Cell membrane</location>
        <topology evidence="1 12">Multi-pass membrane protein</topology>
    </subcellularLocation>
</comment>
<dbReference type="RefSeq" id="WP_243796378.1">
    <property type="nucleotide sequence ID" value="NZ_JALHAT010000001.1"/>
</dbReference>
<feature type="binding site" evidence="12">
    <location>
        <position position="130"/>
    </location>
    <ligand>
        <name>Zn(2+)</name>
        <dbReference type="ChEBI" id="CHEBI:29105"/>
        <note>catalytic</note>
    </ligand>
</feature>
<feature type="binding site" evidence="12">
    <location>
        <position position="134"/>
    </location>
    <ligand>
        <name>Zn(2+)</name>
        <dbReference type="ChEBI" id="CHEBI:29105"/>
        <note>catalytic</note>
    </ligand>
</feature>
<reference evidence="15" key="1">
    <citation type="submission" date="2022-03" db="EMBL/GenBank/DDBJ databases">
        <title>Identification of a novel bacterium isolated from mangrove sediments.</title>
        <authorList>
            <person name="Pan X."/>
        </authorList>
    </citation>
    <scope>NUCLEOTIDE SEQUENCE</scope>
    <source>
        <strain evidence="15">B2637</strain>
    </source>
</reference>
<accession>A0ABT0A7R9</accession>
<evidence type="ECO:0000256" key="12">
    <source>
        <dbReference type="HAMAP-Rule" id="MF_00188"/>
    </source>
</evidence>
<dbReference type="InterPro" id="IPR022919">
    <property type="entry name" value="Pept_M48_protease_HtpX"/>
</dbReference>
<evidence type="ECO:0000256" key="10">
    <source>
        <dbReference type="ARBA" id="ARBA00023049"/>
    </source>
</evidence>
<protein>
    <recommendedName>
        <fullName evidence="12">Protease HtpX homolog</fullName>
        <ecNumber evidence="12">3.4.24.-</ecNumber>
    </recommendedName>
</protein>
<evidence type="ECO:0000256" key="6">
    <source>
        <dbReference type="ARBA" id="ARBA00022723"/>
    </source>
</evidence>
<evidence type="ECO:0000256" key="1">
    <source>
        <dbReference type="ARBA" id="ARBA00004651"/>
    </source>
</evidence>
<comment type="cofactor">
    <cofactor evidence="12">
        <name>Zn(2+)</name>
        <dbReference type="ChEBI" id="CHEBI:29105"/>
    </cofactor>
    <text evidence="12">Binds 1 zinc ion per subunit.</text>
</comment>
<dbReference type="CDD" id="cd07336">
    <property type="entry name" value="M48B_HtpX_like"/>
    <property type="match status" value="1"/>
</dbReference>
<feature type="compositionally biased region" description="Polar residues" evidence="13">
    <location>
        <begin position="295"/>
        <end position="312"/>
    </location>
</feature>
<dbReference type="PANTHER" id="PTHR43221">
    <property type="entry name" value="PROTEASE HTPX"/>
    <property type="match status" value="1"/>
</dbReference>
<name>A0ABT0A7R9_9SPHN</name>
<evidence type="ECO:0000256" key="13">
    <source>
        <dbReference type="SAM" id="MobiDB-lite"/>
    </source>
</evidence>
<dbReference type="Pfam" id="PF01435">
    <property type="entry name" value="Peptidase_M48"/>
    <property type="match status" value="1"/>
</dbReference>
<evidence type="ECO:0000256" key="4">
    <source>
        <dbReference type="ARBA" id="ARBA00022670"/>
    </source>
</evidence>
<organism evidence="15 16">
    <name type="scientific">Novosphingobium mangrovi</name>
    <name type="common">ex Hu et al. 2023</name>
    <dbReference type="NCBI Taxonomy" id="2930094"/>
    <lineage>
        <taxon>Bacteria</taxon>
        <taxon>Pseudomonadati</taxon>
        <taxon>Pseudomonadota</taxon>
        <taxon>Alphaproteobacteria</taxon>
        <taxon>Sphingomonadales</taxon>
        <taxon>Sphingomonadaceae</taxon>
        <taxon>Novosphingobium</taxon>
    </lineage>
</organism>
<dbReference type="EC" id="3.4.24.-" evidence="12"/>
<comment type="caution">
    <text evidence="15">The sequence shown here is derived from an EMBL/GenBank/DDBJ whole genome shotgun (WGS) entry which is preliminary data.</text>
</comment>
<evidence type="ECO:0000256" key="11">
    <source>
        <dbReference type="ARBA" id="ARBA00023136"/>
    </source>
</evidence>
<keyword evidence="9 12" id="KW-1133">Transmembrane helix</keyword>
<evidence type="ECO:0000256" key="3">
    <source>
        <dbReference type="ARBA" id="ARBA00022475"/>
    </source>
</evidence>
<keyword evidence="16" id="KW-1185">Reference proteome</keyword>
<gene>
    <name evidence="12 15" type="primary">htpX</name>
    <name evidence="15" type="ORF">MTR65_00910</name>
</gene>
<sequence>MNGLKTVMLLSALTALFMGLGYLFGGAGGAMLALLVAAGMNLFTFWNADRIVLRMHNAREVDASSAPQFYRMIERLARNAELPMPRVYIVDTPAPNAFATGRNPENAAVAATAGLLDMLDEEEVAAVMAHELGHVRNRDTLIMTMVATIAGAISMLANFGLFFGHGGGEDRPNPVAAIAAVFMAPFAAMIVQMAISRTREYGADKAGAEICGDPQALASALSKIAGPAAHTRNPAVERNPATAQLYIVPSSVSDLFSTHPATEKRIAALMAMEGGSRIVRHASSEHLDPPRTPAASLTNAGGSRPSVPSSRKSAPGRSALDPNRRR</sequence>
<keyword evidence="8 12" id="KW-0862">Zinc</keyword>
<feature type="active site" evidence="12">
    <location>
        <position position="131"/>
    </location>
</feature>
<dbReference type="InterPro" id="IPR001915">
    <property type="entry name" value="Peptidase_M48"/>
</dbReference>
<feature type="region of interest" description="Disordered" evidence="13">
    <location>
        <begin position="283"/>
        <end position="326"/>
    </location>
</feature>
<dbReference type="NCBIfam" id="NF002363">
    <property type="entry name" value="PRK01345.1"/>
    <property type="match status" value="1"/>
</dbReference>
<dbReference type="NCBIfam" id="NF002826">
    <property type="entry name" value="PRK03001.1"/>
    <property type="match status" value="1"/>
</dbReference>
<comment type="caution">
    <text evidence="12">Lacks conserved residue(s) required for the propagation of feature annotation.</text>
</comment>
<dbReference type="EMBL" id="JALHAT010000001">
    <property type="protein sequence ID" value="MCJ1959238.1"/>
    <property type="molecule type" value="Genomic_DNA"/>
</dbReference>
<evidence type="ECO:0000256" key="9">
    <source>
        <dbReference type="ARBA" id="ARBA00022989"/>
    </source>
</evidence>
<dbReference type="InterPro" id="IPR050083">
    <property type="entry name" value="HtpX_protease"/>
</dbReference>
<evidence type="ECO:0000256" key="8">
    <source>
        <dbReference type="ARBA" id="ARBA00022833"/>
    </source>
</evidence>
<keyword evidence="4 12" id="KW-0645">Protease</keyword>